<dbReference type="HOGENOM" id="CLU_056339_1_0_2"/>
<accession>W0JQH3</accession>
<comment type="subunit">
    <text evidence="3">UreD, UreF and UreG form a complex that acts as a GTP-hydrolysis-dependent molecular chaperone, activating the urease apoprotein by helping to assemble the nickel containing metallocenter of UreC. The UreE protein probably delivers the nickel.</text>
</comment>
<dbReference type="Proteomes" id="UP000019024">
    <property type="component" value="Chromosome"/>
</dbReference>
<keyword evidence="3" id="KW-0963">Cytoplasm</keyword>
<comment type="function">
    <text evidence="3">Required for maturation of urease via the functional incorporation of the urease nickel metallocenter.</text>
</comment>
<dbReference type="PANTHER" id="PTHR33643:SF1">
    <property type="entry name" value="UREASE ACCESSORY PROTEIN D"/>
    <property type="match status" value="1"/>
</dbReference>
<dbReference type="EMBL" id="CP007055">
    <property type="protein sequence ID" value="AHF99247.1"/>
    <property type="molecule type" value="Genomic_DNA"/>
</dbReference>
<comment type="subcellular location">
    <subcellularLocation>
        <location evidence="3">Cytoplasm</location>
    </subcellularLocation>
</comment>
<keyword evidence="3" id="KW-0996">Nickel insertion</keyword>
<name>W0JQH3_9EURY</name>
<evidence type="ECO:0000256" key="3">
    <source>
        <dbReference type="HAMAP-Rule" id="MF_01384"/>
    </source>
</evidence>
<dbReference type="GO" id="GO:0016151">
    <property type="term" value="F:nickel cation binding"/>
    <property type="evidence" value="ECO:0007669"/>
    <property type="project" value="UniProtKB-UniRule"/>
</dbReference>
<dbReference type="PANTHER" id="PTHR33643">
    <property type="entry name" value="UREASE ACCESSORY PROTEIN D"/>
    <property type="match status" value="1"/>
</dbReference>
<evidence type="ECO:0000256" key="2">
    <source>
        <dbReference type="ARBA" id="ARBA00023186"/>
    </source>
</evidence>
<reference evidence="5 6" key="1">
    <citation type="submission" date="2014-01" db="EMBL/GenBank/DDBJ databases">
        <authorList>
            <consortium name="DOE Joint Genome Institute"/>
            <person name="Anderson I."/>
            <person name="Huntemann M."/>
            <person name="Han J."/>
            <person name="Chen A."/>
            <person name="Kyrpides N."/>
            <person name="Mavromatis K."/>
            <person name="Markowitz V."/>
            <person name="Palaniappan K."/>
            <person name="Ivanova N."/>
            <person name="Schaumberg A."/>
            <person name="Pati A."/>
            <person name="Liolios K."/>
            <person name="Nordberg H.P."/>
            <person name="Cantor M.N."/>
            <person name="Hua S.X."/>
            <person name="Woyke T."/>
        </authorList>
    </citation>
    <scope>NUCLEOTIDE SEQUENCE [LARGE SCALE GENOMIC DNA]</scope>
    <source>
        <strain evidence="5 6">XH-48</strain>
    </source>
</reference>
<dbReference type="HAMAP" id="MF_01384">
    <property type="entry name" value="UreD"/>
    <property type="match status" value="1"/>
</dbReference>
<keyword evidence="2 3" id="KW-0143">Chaperone</keyword>
<dbReference type="InterPro" id="IPR002669">
    <property type="entry name" value="UreD"/>
</dbReference>
<comment type="similarity">
    <text evidence="1 3">Belongs to the UreD family.</text>
</comment>
<gene>
    <name evidence="3" type="primary">ureD</name>
    <name evidence="5" type="ORF">HALLA_10660</name>
</gene>
<dbReference type="eggNOG" id="arCOG04529">
    <property type="taxonomic scope" value="Archaea"/>
</dbReference>
<dbReference type="Pfam" id="PF01774">
    <property type="entry name" value="UreD"/>
    <property type="match status" value="1"/>
</dbReference>
<dbReference type="AlphaFoldDB" id="W0JQH3"/>
<organism evidence="5 6">
    <name type="scientific">Halostagnicola larsenii XH-48</name>
    <dbReference type="NCBI Taxonomy" id="797299"/>
    <lineage>
        <taxon>Archaea</taxon>
        <taxon>Methanobacteriati</taxon>
        <taxon>Methanobacteriota</taxon>
        <taxon>Stenosarchaea group</taxon>
        <taxon>Halobacteria</taxon>
        <taxon>Halobacteriales</taxon>
        <taxon>Natrialbaceae</taxon>
        <taxon>Halostagnicola</taxon>
    </lineage>
</organism>
<keyword evidence="6" id="KW-1185">Reference proteome</keyword>
<feature type="region of interest" description="Disordered" evidence="4">
    <location>
        <begin position="255"/>
        <end position="287"/>
    </location>
</feature>
<dbReference type="PATRIC" id="fig|797299.3.peg.1164"/>
<evidence type="ECO:0000313" key="5">
    <source>
        <dbReference type="EMBL" id="AHF99247.1"/>
    </source>
</evidence>
<proteinExistence type="inferred from homology"/>
<protein>
    <recommendedName>
        <fullName evidence="3">Urease accessory protein UreD</fullName>
    </recommendedName>
</protein>
<evidence type="ECO:0000256" key="4">
    <source>
        <dbReference type="SAM" id="MobiDB-lite"/>
    </source>
</evidence>
<dbReference type="GO" id="GO:0005737">
    <property type="term" value="C:cytoplasm"/>
    <property type="evidence" value="ECO:0007669"/>
    <property type="project" value="UniProtKB-SubCell"/>
</dbReference>
<sequence>MSVDAAKGDSVSGQPLPPAFESYAAESLAQAPAGGPGKNGLLEATLARSGDNQTRLVRDRVNVPYHLTGTLETDPVPGLTTLIAQEPTGGVAQGDRHRLAVETRPGARAHVTTQSATKVHSMRANYAHLDATLEARAGSYLEYLPGPTIVNEDARCLQTINVNLADDAAVVVSDVLVPDGLTQHESFDFDHYLARVEAEYDGTLVCADTVDIRPDERDPRHSTSVGEYEVIGSLYVFAPGRDLQSLTDRIYDRLEADSEDGAEPAGATERDGDESGGDRPGSTLVGVSTLPHGAGVVVRILGYRQLDVTNAIRDAWDETRRERFAVGIPADRRY</sequence>
<evidence type="ECO:0000313" key="6">
    <source>
        <dbReference type="Proteomes" id="UP000019024"/>
    </source>
</evidence>
<evidence type="ECO:0000256" key="1">
    <source>
        <dbReference type="ARBA" id="ARBA00007177"/>
    </source>
</evidence>
<dbReference type="KEGG" id="hlr:HALLA_10660"/>
<dbReference type="STRING" id="797299.HALLA_10660"/>